<organism evidence="7 8">
    <name type="scientific">Teladorsagia circumcincta</name>
    <name type="common">Brown stomach worm</name>
    <name type="synonym">Ostertagia circumcincta</name>
    <dbReference type="NCBI Taxonomy" id="45464"/>
    <lineage>
        <taxon>Eukaryota</taxon>
        <taxon>Metazoa</taxon>
        <taxon>Ecdysozoa</taxon>
        <taxon>Nematoda</taxon>
        <taxon>Chromadorea</taxon>
        <taxon>Rhabditida</taxon>
        <taxon>Rhabditina</taxon>
        <taxon>Rhabditomorpha</taxon>
        <taxon>Strongyloidea</taxon>
        <taxon>Trichostrongylidae</taxon>
        <taxon>Teladorsagia</taxon>
    </lineage>
</organism>
<gene>
    <name evidence="7" type="ORF">TELCIR_02863</name>
</gene>
<evidence type="ECO:0000256" key="6">
    <source>
        <dbReference type="ARBA" id="ARBA00023320"/>
    </source>
</evidence>
<evidence type="ECO:0000256" key="3">
    <source>
        <dbReference type="ARBA" id="ARBA00022525"/>
    </source>
</evidence>
<evidence type="ECO:0000256" key="2">
    <source>
        <dbReference type="ARBA" id="ARBA00006356"/>
    </source>
</evidence>
<dbReference type="InterPro" id="IPR051041">
    <property type="entry name" value="FMRFamide-related_np"/>
</dbReference>
<dbReference type="GO" id="GO:0005576">
    <property type="term" value="C:extracellular region"/>
    <property type="evidence" value="ECO:0007669"/>
    <property type="project" value="UniProtKB-SubCell"/>
</dbReference>
<dbReference type="Proteomes" id="UP000230423">
    <property type="component" value="Unassembled WGS sequence"/>
</dbReference>
<keyword evidence="8" id="KW-1185">Reference proteome</keyword>
<dbReference type="EMBL" id="KZ345180">
    <property type="protein sequence ID" value="PIO75110.1"/>
    <property type="molecule type" value="Genomic_DNA"/>
</dbReference>
<evidence type="ECO:0000313" key="8">
    <source>
        <dbReference type="Proteomes" id="UP000230423"/>
    </source>
</evidence>
<proteinExistence type="inferred from homology"/>
<evidence type="ECO:0000256" key="5">
    <source>
        <dbReference type="ARBA" id="ARBA00022815"/>
    </source>
</evidence>
<keyword evidence="4" id="KW-0165">Cleavage on pair of basic residues</keyword>
<keyword evidence="3" id="KW-0964">Secreted</keyword>
<dbReference type="PANTHER" id="PTHR20986">
    <property type="entry name" value="FMRFAMIDE-RELATED PEPTIDES"/>
    <property type="match status" value="1"/>
</dbReference>
<dbReference type="PANTHER" id="PTHR20986:SF14">
    <property type="entry name" value="FMRFAMIDE-LIKE NEUROPEPTIDES 6"/>
    <property type="match status" value="1"/>
</dbReference>
<comment type="similarity">
    <text evidence="2">Belongs to the FARP (FMRFamide related peptide) family.</text>
</comment>
<keyword evidence="6" id="KW-0527">Neuropeptide</keyword>
<evidence type="ECO:0000313" key="7">
    <source>
        <dbReference type="EMBL" id="PIO75110.1"/>
    </source>
</evidence>
<keyword evidence="5" id="KW-0027">Amidation</keyword>
<sequence>MNGGREAERVPRRFKIYLPVKENKFFRKLLDKLKDTPEGKVQPQLKVHVFPDSIVLGYTGLEKLSLSMNRMIAAAILLTFAVVYAFQPDDQLSEMEKRKSAYMRFGRSDPQLADQLMMDKRKSAYMRFGKRSEAIDEDTMDMEKRKSAYMRFGKRKSAYMRFGKRSSEFDDAPDAIDMEKRKSAYMRFVFKFTDDDPPLLPHSEHRNMNRGSFFRVPSTMIYSKRQDNIPKKRTSIAAQ</sequence>
<accession>A0A2G9V017</accession>
<dbReference type="GO" id="GO:0007218">
    <property type="term" value="P:neuropeptide signaling pathway"/>
    <property type="evidence" value="ECO:0007669"/>
    <property type="project" value="UniProtKB-KW"/>
</dbReference>
<evidence type="ECO:0000256" key="4">
    <source>
        <dbReference type="ARBA" id="ARBA00022685"/>
    </source>
</evidence>
<dbReference type="AlphaFoldDB" id="A0A2G9V017"/>
<comment type="subcellular location">
    <subcellularLocation>
        <location evidence="1">Secreted</location>
    </subcellularLocation>
</comment>
<evidence type="ECO:0000256" key="1">
    <source>
        <dbReference type="ARBA" id="ARBA00004613"/>
    </source>
</evidence>
<protein>
    <submittedName>
        <fullName evidence="7">Uncharacterized protein</fullName>
    </submittedName>
</protein>
<name>A0A2G9V017_TELCI</name>
<dbReference type="OrthoDB" id="5813613at2759"/>
<reference evidence="7 8" key="1">
    <citation type="submission" date="2015-09" db="EMBL/GenBank/DDBJ databases">
        <title>Draft genome of the parasitic nematode Teladorsagia circumcincta isolate WARC Sus (inbred).</title>
        <authorList>
            <person name="Mitreva M."/>
        </authorList>
    </citation>
    <scope>NUCLEOTIDE SEQUENCE [LARGE SCALE GENOMIC DNA]</scope>
    <source>
        <strain evidence="7 8">S</strain>
    </source>
</reference>